<proteinExistence type="predicted"/>
<evidence type="ECO:0000313" key="1">
    <source>
        <dbReference type="EMBL" id="KAF2632023.1"/>
    </source>
</evidence>
<protein>
    <submittedName>
        <fullName evidence="1">Uncharacterized protein</fullName>
    </submittedName>
</protein>
<reference evidence="1" key="1">
    <citation type="journal article" date="2020" name="Stud. Mycol.">
        <title>101 Dothideomycetes genomes: a test case for predicting lifestyles and emergence of pathogens.</title>
        <authorList>
            <person name="Haridas S."/>
            <person name="Albert R."/>
            <person name="Binder M."/>
            <person name="Bloem J."/>
            <person name="Labutti K."/>
            <person name="Salamov A."/>
            <person name="Andreopoulos B."/>
            <person name="Baker S."/>
            <person name="Barry K."/>
            <person name="Bills G."/>
            <person name="Bluhm B."/>
            <person name="Cannon C."/>
            <person name="Castanera R."/>
            <person name="Culley D."/>
            <person name="Daum C."/>
            <person name="Ezra D."/>
            <person name="Gonzalez J."/>
            <person name="Henrissat B."/>
            <person name="Kuo A."/>
            <person name="Liang C."/>
            <person name="Lipzen A."/>
            <person name="Lutzoni F."/>
            <person name="Magnuson J."/>
            <person name="Mondo S."/>
            <person name="Nolan M."/>
            <person name="Ohm R."/>
            <person name="Pangilinan J."/>
            <person name="Park H.-J."/>
            <person name="Ramirez L."/>
            <person name="Alfaro M."/>
            <person name="Sun H."/>
            <person name="Tritt A."/>
            <person name="Yoshinaga Y."/>
            <person name="Zwiers L.-H."/>
            <person name="Turgeon B."/>
            <person name="Goodwin S."/>
            <person name="Spatafora J."/>
            <person name="Crous P."/>
            <person name="Grigoriev I."/>
        </authorList>
    </citation>
    <scope>NUCLEOTIDE SEQUENCE</scope>
    <source>
        <strain evidence="1">CBS 525.71</strain>
    </source>
</reference>
<dbReference type="Proteomes" id="UP000799754">
    <property type="component" value="Unassembled WGS sequence"/>
</dbReference>
<accession>A0ACB6SDI0</accession>
<keyword evidence="2" id="KW-1185">Reference proteome</keyword>
<gene>
    <name evidence="1" type="ORF">BU25DRAFT_454396</name>
</gene>
<name>A0ACB6SDI0_9PLEO</name>
<sequence length="615" mass="66716">MTAAQQSVGDPINDFCRRHQHQTCIIDSKLYIDGGRVYYGGSVDNGSVAEQNTRLLWENVLDTKNDYKFPVQYSNLTKDPEVPSVSGGVLWPDTTNKLFYLFGGEYDNANDVQSFTTLWLYDVIYNTWNRSGASDGSLTGIKWPTLGAGAVTDTGTAYHYGGYLTNLSMPKWNGDRLMLSSLTSFNMNTRSWQNNTYDQTPRAEGSLHFIPASDAGMLVYFGGLETNNGVTSYANMSNIQLFDIANNRWFTQTATGDVPSPRRGSCAGVIWAKDKSSYNFYVYGGITSNEKAVDELYILTLPSFQWTLAYPASVPNYFGGKGWMSCDVIRESQMLVIGGQIPNASLTECDVPKIGGQHGLLLGQEATEQGVWWHAIQDNTTGYRVPDKIVALVGGDTDGHATATAPAQGFAVRDLSVYFRTTASAAPRTASRAIPATSTANPTSQPKPKSNTGAIAGGVVGGVVGLAAIVAIVFFCLRRRRRSKQAEPNRVELAHNPTVGPHSPAMTQKMGANYSVHGSSMHSPLVEAPAFSPQGSPPPNPWNGEQANYYQGMSPHQQGGYNQPQPYYPPPPEPSQSPGKQQSPQDVSHELPSTGTPAISELPQLRSPIPKRSGL</sequence>
<comment type="caution">
    <text evidence="1">The sequence shown here is derived from an EMBL/GenBank/DDBJ whole genome shotgun (WGS) entry which is preliminary data.</text>
</comment>
<evidence type="ECO:0000313" key="2">
    <source>
        <dbReference type="Proteomes" id="UP000799754"/>
    </source>
</evidence>
<organism evidence="1 2">
    <name type="scientific">Macroventuria anomochaeta</name>
    <dbReference type="NCBI Taxonomy" id="301207"/>
    <lineage>
        <taxon>Eukaryota</taxon>
        <taxon>Fungi</taxon>
        <taxon>Dikarya</taxon>
        <taxon>Ascomycota</taxon>
        <taxon>Pezizomycotina</taxon>
        <taxon>Dothideomycetes</taxon>
        <taxon>Pleosporomycetidae</taxon>
        <taxon>Pleosporales</taxon>
        <taxon>Pleosporineae</taxon>
        <taxon>Didymellaceae</taxon>
        <taxon>Macroventuria</taxon>
    </lineage>
</organism>
<dbReference type="EMBL" id="MU006703">
    <property type="protein sequence ID" value="KAF2632023.1"/>
    <property type="molecule type" value="Genomic_DNA"/>
</dbReference>